<reference evidence="1" key="2">
    <citation type="submission" date="2021-04" db="EMBL/GenBank/DDBJ databases">
        <authorList>
            <person name="Gilroy R."/>
        </authorList>
    </citation>
    <scope>NUCLEOTIDE SEQUENCE</scope>
    <source>
        <strain evidence="1">ChiW19-6364</strain>
    </source>
</reference>
<dbReference type="InterPro" id="IPR014867">
    <property type="entry name" value="Spore_coat_CotH_CotH2/3/7"/>
</dbReference>
<accession>A0A9D2R6Q3</accession>
<dbReference type="Proteomes" id="UP000823850">
    <property type="component" value="Unassembled WGS sequence"/>
</dbReference>
<protein>
    <submittedName>
        <fullName evidence="1">CotH kinase family protein</fullName>
    </submittedName>
</protein>
<dbReference type="GO" id="GO:0016301">
    <property type="term" value="F:kinase activity"/>
    <property type="evidence" value="ECO:0007669"/>
    <property type="project" value="UniProtKB-KW"/>
</dbReference>
<keyword evidence="1" id="KW-0418">Kinase</keyword>
<proteinExistence type="predicted"/>
<name>A0A9D2R6Q3_9FIRM</name>
<dbReference type="PANTHER" id="PTHR40050:SF1">
    <property type="entry name" value="INNER SPORE COAT PROTEIN H"/>
    <property type="match status" value="1"/>
</dbReference>
<evidence type="ECO:0000313" key="1">
    <source>
        <dbReference type="EMBL" id="HJD39418.1"/>
    </source>
</evidence>
<sequence length="481" mass="55550">MVKHKHIDRICILAAVLAVLLTLALMKGEELGIPKASANPGYAERLFDDSRVHSLDIQMEDWKGFLEKAAEEEYSSCTVEIDGEEFRQVGIRAKGNNSLSLTEEYGLSRYSLKLEFDHFAEGGNYYGLDKFSLDASFQDNSYMKTWVAYDMMRFMEVPAPLCSYVWVTVNGEDWGLFLAVEEPEEAFARRNFGKDHGSLYKPDYKSLDAENYDVALRYIDEDPDSYPNIFENAKTAIGEEDKEQVVKALKVLSTGEDLEEAVDIDEVLRYFTVQVFVMNWDSYLGYTGHNYYLYEDKGILSILPWDYNLAFGTYALGMTDPIKDPEILINYPIYTPAEGSVMKNRPLYHNLMKIDQYFQKYQQYFDYLISQYFENGRFQILLQETREMIAFYVEKDPTAFCSYEDHMLAADTLEQVCMLRAGSVRGQLEGEIPATIRGQQENPEARLEAGHIILENLGDFEDLEESRERHRIFLDGLWKSE</sequence>
<gene>
    <name evidence="1" type="ORF">H9913_05260</name>
</gene>
<dbReference type="AlphaFoldDB" id="A0A9D2R6Q3"/>
<dbReference type="EMBL" id="DWUX01000098">
    <property type="protein sequence ID" value="HJD39418.1"/>
    <property type="molecule type" value="Genomic_DNA"/>
</dbReference>
<dbReference type="PANTHER" id="PTHR40050">
    <property type="entry name" value="INNER SPORE COAT PROTEIN H"/>
    <property type="match status" value="1"/>
</dbReference>
<organism evidence="1 2">
    <name type="scientific">Candidatus Blautia stercoripullorum</name>
    <dbReference type="NCBI Taxonomy" id="2838502"/>
    <lineage>
        <taxon>Bacteria</taxon>
        <taxon>Bacillati</taxon>
        <taxon>Bacillota</taxon>
        <taxon>Clostridia</taxon>
        <taxon>Lachnospirales</taxon>
        <taxon>Lachnospiraceae</taxon>
        <taxon>Blautia</taxon>
    </lineage>
</organism>
<comment type="caution">
    <text evidence="1">The sequence shown here is derived from an EMBL/GenBank/DDBJ whole genome shotgun (WGS) entry which is preliminary data.</text>
</comment>
<keyword evidence="1" id="KW-0808">Transferase</keyword>
<dbReference type="Pfam" id="PF08757">
    <property type="entry name" value="CotH"/>
    <property type="match status" value="1"/>
</dbReference>
<reference evidence="1" key="1">
    <citation type="journal article" date="2021" name="PeerJ">
        <title>Extensive microbial diversity within the chicken gut microbiome revealed by metagenomics and culture.</title>
        <authorList>
            <person name="Gilroy R."/>
            <person name="Ravi A."/>
            <person name="Getino M."/>
            <person name="Pursley I."/>
            <person name="Horton D.L."/>
            <person name="Alikhan N.F."/>
            <person name="Baker D."/>
            <person name="Gharbi K."/>
            <person name="Hall N."/>
            <person name="Watson M."/>
            <person name="Adriaenssens E.M."/>
            <person name="Foster-Nyarko E."/>
            <person name="Jarju S."/>
            <person name="Secka A."/>
            <person name="Antonio M."/>
            <person name="Oren A."/>
            <person name="Chaudhuri R.R."/>
            <person name="La Ragione R."/>
            <person name="Hildebrand F."/>
            <person name="Pallen M.J."/>
        </authorList>
    </citation>
    <scope>NUCLEOTIDE SEQUENCE</scope>
    <source>
        <strain evidence="1">ChiW19-6364</strain>
    </source>
</reference>
<evidence type="ECO:0000313" key="2">
    <source>
        <dbReference type="Proteomes" id="UP000823850"/>
    </source>
</evidence>